<dbReference type="Proteomes" id="UP000807306">
    <property type="component" value="Unassembled WGS sequence"/>
</dbReference>
<proteinExistence type="inferred from homology"/>
<dbReference type="AlphaFoldDB" id="A0A9P6E4V8"/>
<comment type="caution">
    <text evidence="8">The sequence shown here is derived from an EMBL/GenBank/DDBJ whole genome shotgun (WGS) entry which is preliminary data.</text>
</comment>
<evidence type="ECO:0000256" key="5">
    <source>
        <dbReference type="ARBA" id="ARBA00023002"/>
    </source>
</evidence>
<comment type="similarity">
    <text evidence="2">Belongs to the cytochrome P450 family.</text>
</comment>
<keyword evidence="6" id="KW-0408">Iron</keyword>
<evidence type="ECO:0000256" key="7">
    <source>
        <dbReference type="ARBA" id="ARBA00023033"/>
    </source>
</evidence>
<dbReference type="PANTHER" id="PTHR24286">
    <property type="entry name" value="CYTOCHROME P450 26"/>
    <property type="match status" value="1"/>
</dbReference>
<evidence type="ECO:0000313" key="8">
    <source>
        <dbReference type="EMBL" id="KAF9522478.1"/>
    </source>
</evidence>
<evidence type="ECO:0000256" key="2">
    <source>
        <dbReference type="ARBA" id="ARBA00010617"/>
    </source>
</evidence>
<reference evidence="8" key="1">
    <citation type="submission" date="2020-11" db="EMBL/GenBank/DDBJ databases">
        <authorList>
            <consortium name="DOE Joint Genome Institute"/>
            <person name="Ahrendt S."/>
            <person name="Riley R."/>
            <person name="Andreopoulos W."/>
            <person name="Labutti K."/>
            <person name="Pangilinan J."/>
            <person name="Ruiz-Duenas F.J."/>
            <person name="Barrasa J.M."/>
            <person name="Sanchez-Garcia M."/>
            <person name="Camarero S."/>
            <person name="Miyauchi S."/>
            <person name="Serrano A."/>
            <person name="Linde D."/>
            <person name="Babiker R."/>
            <person name="Drula E."/>
            <person name="Ayuso-Fernandez I."/>
            <person name="Pacheco R."/>
            <person name="Padilla G."/>
            <person name="Ferreira P."/>
            <person name="Barriuso J."/>
            <person name="Kellner H."/>
            <person name="Castanera R."/>
            <person name="Alfaro M."/>
            <person name="Ramirez L."/>
            <person name="Pisabarro A.G."/>
            <person name="Kuo A."/>
            <person name="Tritt A."/>
            <person name="Lipzen A."/>
            <person name="He G."/>
            <person name="Yan M."/>
            <person name="Ng V."/>
            <person name="Cullen D."/>
            <person name="Martin F."/>
            <person name="Rosso M.-N."/>
            <person name="Henrissat B."/>
            <person name="Hibbett D."/>
            <person name="Martinez A.T."/>
            <person name="Grigoriev I.V."/>
        </authorList>
    </citation>
    <scope>NUCLEOTIDE SEQUENCE</scope>
    <source>
        <strain evidence="8">CBS 506.95</strain>
    </source>
</reference>
<dbReference type="PANTHER" id="PTHR24286:SF24">
    <property type="entry name" value="LANOSTEROL 14-ALPHA DEMETHYLASE"/>
    <property type="match status" value="1"/>
</dbReference>
<dbReference type="InterPro" id="IPR036396">
    <property type="entry name" value="Cyt_P450_sf"/>
</dbReference>
<dbReference type="GO" id="GO:0016705">
    <property type="term" value="F:oxidoreductase activity, acting on paired donors, with incorporation or reduction of molecular oxygen"/>
    <property type="evidence" value="ECO:0007669"/>
    <property type="project" value="InterPro"/>
</dbReference>
<keyword evidence="7" id="KW-0503">Monooxygenase</keyword>
<dbReference type="EMBL" id="MU157944">
    <property type="protein sequence ID" value="KAF9522478.1"/>
    <property type="molecule type" value="Genomic_DNA"/>
</dbReference>
<evidence type="ECO:0000256" key="3">
    <source>
        <dbReference type="ARBA" id="ARBA00022617"/>
    </source>
</evidence>
<accession>A0A9P6E4V8</accession>
<keyword evidence="9" id="KW-1185">Reference proteome</keyword>
<evidence type="ECO:0000256" key="4">
    <source>
        <dbReference type="ARBA" id="ARBA00022723"/>
    </source>
</evidence>
<dbReference type="GO" id="GO:0016125">
    <property type="term" value="P:sterol metabolic process"/>
    <property type="evidence" value="ECO:0007669"/>
    <property type="project" value="TreeGrafter"/>
</dbReference>
<evidence type="ECO:0000313" key="9">
    <source>
        <dbReference type="Proteomes" id="UP000807306"/>
    </source>
</evidence>
<evidence type="ECO:0000256" key="1">
    <source>
        <dbReference type="ARBA" id="ARBA00001971"/>
    </source>
</evidence>
<organism evidence="8 9">
    <name type="scientific">Crepidotus variabilis</name>
    <dbReference type="NCBI Taxonomy" id="179855"/>
    <lineage>
        <taxon>Eukaryota</taxon>
        <taxon>Fungi</taxon>
        <taxon>Dikarya</taxon>
        <taxon>Basidiomycota</taxon>
        <taxon>Agaricomycotina</taxon>
        <taxon>Agaricomycetes</taxon>
        <taxon>Agaricomycetidae</taxon>
        <taxon>Agaricales</taxon>
        <taxon>Agaricineae</taxon>
        <taxon>Crepidotaceae</taxon>
        <taxon>Crepidotus</taxon>
    </lineage>
</organism>
<dbReference type="CDD" id="cd00302">
    <property type="entry name" value="cytochrome_P450"/>
    <property type="match status" value="1"/>
</dbReference>
<protein>
    <submittedName>
        <fullName evidence="8">Cytochrome P450</fullName>
    </submittedName>
</protein>
<dbReference type="InterPro" id="IPR001128">
    <property type="entry name" value="Cyt_P450"/>
</dbReference>
<dbReference type="GO" id="GO:0004497">
    <property type="term" value="F:monooxygenase activity"/>
    <property type="evidence" value="ECO:0007669"/>
    <property type="project" value="UniProtKB-KW"/>
</dbReference>
<evidence type="ECO:0000256" key="6">
    <source>
        <dbReference type="ARBA" id="ARBA00023004"/>
    </source>
</evidence>
<keyword evidence="5" id="KW-0560">Oxidoreductase</keyword>
<keyword evidence="4" id="KW-0479">Metal-binding</keyword>
<gene>
    <name evidence="8" type="ORF">CPB83DRAFT_917966</name>
</gene>
<comment type="cofactor">
    <cofactor evidence="1">
        <name>heme</name>
        <dbReference type="ChEBI" id="CHEBI:30413"/>
    </cofactor>
</comment>
<name>A0A9P6E4V8_9AGAR</name>
<sequence>MATCRELATDMKAMSKLREQYWLLEKNATPTALLLQLLPSSEERKKLIASRDLHATMRTYVENRKGATPNSDAIDFLLSKGLKTHEAVEFAVNMTFLGLINTGCTCCTLLYLSFHTEWKQKVAADVNAIIEKHTNTSSPEPLYKRFAAVPISAWDEEMPALELVLRETLRLIPSPTALRRNFQENLEINGKCIPKEPYDYLGWGGGRHPCLDIKFARLEIKIIVALLLAGYGYDAVNERGGRPERLPGTDFNDIHQPRPVAGDPCYLKFKRAVD</sequence>
<dbReference type="GO" id="GO:0005506">
    <property type="term" value="F:iron ion binding"/>
    <property type="evidence" value="ECO:0007669"/>
    <property type="project" value="InterPro"/>
</dbReference>
<keyword evidence="3" id="KW-0349">Heme</keyword>
<dbReference type="OrthoDB" id="1055148at2759"/>
<dbReference type="Gene3D" id="1.10.630.10">
    <property type="entry name" value="Cytochrome P450"/>
    <property type="match status" value="2"/>
</dbReference>
<dbReference type="Pfam" id="PF00067">
    <property type="entry name" value="p450"/>
    <property type="match status" value="1"/>
</dbReference>
<dbReference type="GO" id="GO:0020037">
    <property type="term" value="F:heme binding"/>
    <property type="evidence" value="ECO:0007669"/>
    <property type="project" value="InterPro"/>
</dbReference>
<dbReference type="SUPFAM" id="SSF48264">
    <property type="entry name" value="Cytochrome P450"/>
    <property type="match status" value="1"/>
</dbReference>